<sequence length="173" mass="19907">MITRRGSRYYIQSDGAGLRSTIDPSKGKRKDKIPSGKESTQGSTISQRKVPEMPIISEPGLELKEEIVRYTNGWNPLSSKPKIIKTKEYHAKKKEAIKEETTAASTSRPQVNQPPQKGKKKKNNNLRKPDSSGYRIQKLQRDSMENVFNMARTLMEFKDKEEPRMRQLNFPKK</sequence>
<evidence type="ECO:0000256" key="1">
    <source>
        <dbReference type="SAM" id="MobiDB-lite"/>
    </source>
</evidence>
<evidence type="ECO:0000313" key="3">
    <source>
        <dbReference type="Proteomes" id="UP000765509"/>
    </source>
</evidence>
<feature type="compositionally biased region" description="Low complexity" evidence="1">
    <location>
        <begin position="102"/>
        <end position="116"/>
    </location>
</feature>
<organism evidence="2 3">
    <name type="scientific">Austropuccinia psidii MF-1</name>
    <dbReference type="NCBI Taxonomy" id="1389203"/>
    <lineage>
        <taxon>Eukaryota</taxon>
        <taxon>Fungi</taxon>
        <taxon>Dikarya</taxon>
        <taxon>Basidiomycota</taxon>
        <taxon>Pucciniomycotina</taxon>
        <taxon>Pucciniomycetes</taxon>
        <taxon>Pucciniales</taxon>
        <taxon>Sphaerophragmiaceae</taxon>
        <taxon>Austropuccinia</taxon>
    </lineage>
</organism>
<evidence type="ECO:0000313" key="2">
    <source>
        <dbReference type="EMBL" id="MBW0515881.1"/>
    </source>
</evidence>
<feature type="region of interest" description="Disordered" evidence="1">
    <location>
        <begin position="95"/>
        <end position="141"/>
    </location>
</feature>
<feature type="compositionally biased region" description="Polar residues" evidence="1">
    <location>
        <begin position="37"/>
        <end position="47"/>
    </location>
</feature>
<accession>A0A9Q3E4R4</accession>
<protein>
    <submittedName>
        <fullName evidence="2">Uncharacterized protein</fullName>
    </submittedName>
</protein>
<keyword evidence="3" id="KW-1185">Reference proteome</keyword>
<feature type="region of interest" description="Disordered" evidence="1">
    <location>
        <begin position="1"/>
        <end position="56"/>
    </location>
</feature>
<dbReference type="Proteomes" id="UP000765509">
    <property type="component" value="Unassembled WGS sequence"/>
</dbReference>
<reference evidence="2" key="1">
    <citation type="submission" date="2021-03" db="EMBL/GenBank/DDBJ databases">
        <title>Draft genome sequence of rust myrtle Austropuccinia psidii MF-1, a brazilian biotype.</title>
        <authorList>
            <person name="Quecine M.C."/>
            <person name="Pachon D.M.R."/>
            <person name="Bonatelli M.L."/>
            <person name="Correr F.H."/>
            <person name="Franceschini L.M."/>
            <person name="Leite T.F."/>
            <person name="Margarido G.R.A."/>
            <person name="Almeida C.A."/>
            <person name="Ferrarezi J.A."/>
            <person name="Labate C.A."/>
        </authorList>
    </citation>
    <scope>NUCLEOTIDE SEQUENCE</scope>
    <source>
        <strain evidence="2">MF-1</strain>
    </source>
</reference>
<dbReference type="AlphaFoldDB" id="A0A9Q3E4R4"/>
<proteinExistence type="predicted"/>
<comment type="caution">
    <text evidence="2">The sequence shown here is derived from an EMBL/GenBank/DDBJ whole genome shotgun (WGS) entry which is preliminary data.</text>
</comment>
<dbReference type="EMBL" id="AVOT02024921">
    <property type="protein sequence ID" value="MBW0515881.1"/>
    <property type="molecule type" value="Genomic_DNA"/>
</dbReference>
<gene>
    <name evidence="2" type="ORF">O181_055596</name>
</gene>
<name>A0A9Q3E4R4_9BASI</name>